<dbReference type="AlphaFoldDB" id="A0A4Y8DDZ7"/>
<dbReference type="EMBL" id="PHWZ01000045">
    <property type="protein sequence ID" value="TEY78789.1"/>
    <property type="molecule type" value="Genomic_DNA"/>
</dbReference>
<organism evidence="1 2">
    <name type="scientific">Botryotinia calthae</name>
    <dbReference type="NCBI Taxonomy" id="38488"/>
    <lineage>
        <taxon>Eukaryota</taxon>
        <taxon>Fungi</taxon>
        <taxon>Dikarya</taxon>
        <taxon>Ascomycota</taxon>
        <taxon>Pezizomycotina</taxon>
        <taxon>Leotiomycetes</taxon>
        <taxon>Helotiales</taxon>
        <taxon>Sclerotiniaceae</taxon>
        <taxon>Botryotinia</taxon>
    </lineage>
</organism>
<protein>
    <submittedName>
        <fullName evidence="1">Uncharacterized protein</fullName>
    </submittedName>
</protein>
<gene>
    <name evidence="1" type="ORF">BOTCAL_0045g00050</name>
</gene>
<accession>A0A4Y8DDZ7</accession>
<proteinExistence type="predicted"/>
<name>A0A4Y8DDZ7_9HELO</name>
<keyword evidence="2" id="KW-1185">Reference proteome</keyword>
<comment type="caution">
    <text evidence="1">The sequence shown here is derived from an EMBL/GenBank/DDBJ whole genome shotgun (WGS) entry which is preliminary data.</text>
</comment>
<sequence length="174" mass="20485">MIHMPPRQAIDMIYRHAALWSVYTILSFELSKVEAIYQRSRFRSLRELARLWLPRGFYIDSPDDWAYARLNQVNYDRQRRIIRTRDDNERGKADAEKLTKAVYTGFHQVVEDKPGDLFSVNDPVVMGQGAWDITEAGEGRLIRRVERMVNKRLGVEDDEDYDDLKSKWGGYGKR</sequence>
<dbReference type="Proteomes" id="UP000297299">
    <property type="component" value="Unassembled WGS sequence"/>
</dbReference>
<evidence type="ECO:0000313" key="1">
    <source>
        <dbReference type="EMBL" id="TEY78789.1"/>
    </source>
</evidence>
<evidence type="ECO:0000313" key="2">
    <source>
        <dbReference type="Proteomes" id="UP000297299"/>
    </source>
</evidence>
<reference evidence="1 2" key="1">
    <citation type="submission" date="2017-11" db="EMBL/GenBank/DDBJ databases">
        <title>Comparative genomics of Botrytis spp.</title>
        <authorList>
            <person name="Valero-Jimenez C.A."/>
            <person name="Tapia P."/>
            <person name="Veloso J."/>
            <person name="Silva-Moreno E."/>
            <person name="Staats M."/>
            <person name="Valdes J.H."/>
            <person name="Van Kan J.A.L."/>
        </authorList>
    </citation>
    <scope>NUCLEOTIDE SEQUENCE [LARGE SCALE GENOMIC DNA]</scope>
    <source>
        <strain evidence="1 2">MUCL2830</strain>
    </source>
</reference>
<dbReference type="OrthoDB" id="3464574at2759"/>